<proteinExistence type="predicted"/>
<keyword evidence="2" id="KW-0548">Nucleotidyltransferase</keyword>
<dbReference type="GO" id="GO:0003964">
    <property type="term" value="F:RNA-directed DNA polymerase activity"/>
    <property type="evidence" value="ECO:0007669"/>
    <property type="project" value="UniProtKB-KW"/>
</dbReference>
<keyword evidence="3" id="KW-1185">Reference proteome</keyword>
<keyword evidence="2" id="KW-0695">RNA-directed DNA polymerase</keyword>
<keyword evidence="2" id="KW-0808">Transferase</keyword>
<name>A0ABD1QH58_9LAMI</name>
<organism evidence="2 3">
    <name type="scientific">Abeliophyllum distichum</name>
    <dbReference type="NCBI Taxonomy" id="126358"/>
    <lineage>
        <taxon>Eukaryota</taxon>
        <taxon>Viridiplantae</taxon>
        <taxon>Streptophyta</taxon>
        <taxon>Embryophyta</taxon>
        <taxon>Tracheophyta</taxon>
        <taxon>Spermatophyta</taxon>
        <taxon>Magnoliopsida</taxon>
        <taxon>eudicotyledons</taxon>
        <taxon>Gunneridae</taxon>
        <taxon>Pentapetalae</taxon>
        <taxon>asterids</taxon>
        <taxon>lamiids</taxon>
        <taxon>Lamiales</taxon>
        <taxon>Oleaceae</taxon>
        <taxon>Forsythieae</taxon>
        <taxon>Abeliophyllum</taxon>
    </lineage>
</organism>
<reference evidence="3" key="1">
    <citation type="submission" date="2024-07" db="EMBL/GenBank/DDBJ databases">
        <title>Two chromosome-level genome assemblies of Korean endemic species Abeliophyllum distichum and Forsythia ovata (Oleaceae).</title>
        <authorList>
            <person name="Jang H."/>
        </authorList>
    </citation>
    <scope>NUCLEOTIDE SEQUENCE [LARGE SCALE GENOMIC DNA]</scope>
</reference>
<evidence type="ECO:0000313" key="3">
    <source>
        <dbReference type="Proteomes" id="UP001604336"/>
    </source>
</evidence>
<gene>
    <name evidence="2" type="ORF">Adt_35644</name>
</gene>
<dbReference type="AlphaFoldDB" id="A0ABD1QH58"/>
<dbReference type="Proteomes" id="UP001604336">
    <property type="component" value="Unassembled WGS sequence"/>
</dbReference>
<feature type="region of interest" description="Disordered" evidence="1">
    <location>
        <begin position="73"/>
        <end position="100"/>
    </location>
</feature>
<comment type="caution">
    <text evidence="2">The sequence shown here is derived from an EMBL/GenBank/DDBJ whole genome shotgun (WGS) entry which is preliminary data.</text>
</comment>
<evidence type="ECO:0000313" key="2">
    <source>
        <dbReference type="EMBL" id="KAL2474908.1"/>
    </source>
</evidence>
<evidence type="ECO:0000256" key="1">
    <source>
        <dbReference type="SAM" id="MobiDB-lite"/>
    </source>
</evidence>
<dbReference type="EMBL" id="JBFOLK010000011">
    <property type="protein sequence ID" value="KAL2474908.1"/>
    <property type="molecule type" value="Genomic_DNA"/>
</dbReference>
<protein>
    <submittedName>
        <fullName evidence="2">RNA-directed DNA polymerase</fullName>
    </submittedName>
</protein>
<accession>A0ABD1QH58</accession>
<sequence length="162" mass="18022">MRVYENKLKRRINSMQPKPTNAIDKLSWNLEIDLGAYEKGKISSGMDHLLDLPSEFNVFATFNISNLSPFDVGDDSRSNPFEEGGDEASHGPDANHGPASKDSIHILIVTLTRSRAKKIKEDMQGLVQAMWAETDIKSATPTFKMSMKNEVPSLVCLIQAKD</sequence>